<evidence type="ECO:0000313" key="2">
    <source>
        <dbReference type="Proteomes" id="UP000838756"/>
    </source>
</evidence>
<name>A0A8S4S6E9_9NEOP</name>
<proteinExistence type="predicted"/>
<keyword evidence="2" id="KW-1185">Reference proteome</keyword>
<dbReference type="Proteomes" id="UP000838756">
    <property type="component" value="Unassembled WGS sequence"/>
</dbReference>
<gene>
    <name evidence="1" type="primary">jg26102</name>
    <name evidence="1" type="ORF">PAEG_LOCUS23128</name>
</gene>
<accession>A0A8S4S6E9</accession>
<evidence type="ECO:0000313" key="1">
    <source>
        <dbReference type="EMBL" id="CAH2257265.1"/>
    </source>
</evidence>
<protein>
    <submittedName>
        <fullName evidence="1">Jg26102 protein</fullName>
    </submittedName>
</protein>
<organism evidence="1 2">
    <name type="scientific">Pararge aegeria aegeria</name>
    <dbReference type="NCBI Taxonomy" id="348720"/>
    <lineage>
        <taxon>Eukaryota</taxon>
        <taxon>Metazoa</taxon>
        <taxon>Ecdysozoa</taxon>
        <taxon>Arthropoda</taxon>
        <taxon>Hexapoda</taxon>
        <taxon>Insecta</taxon>
        <taxon>Pterygota</taxon>
        <taxon>Neoptera</taxon>
        <taxon>Endopterygota</taxon>
        <taxon>Lepidoptera</taxon>
        <taxon>Glossata</taxon>
        <taxon>Ditrysia</taxon>
        <taxon>Papilionoidea</taxon>
        <taxon>Nymphalidae</taxon>
        <taxon>Satyrinae</taxon>
        <taxon>Satyrini</taxon>
        <taxon>Parargina</taxon>
        <taxon>Pararge</taxon>
    </lineage>
</organism>
<dbReference type="AlphaFoldDB" id="A0A8S4S6E9"/>
<reference evidence="1" key="1">
    <citation type="submission" date="2022-03" db="EMBL/GenBank/DDBJ databases">
        <authorList>
            <person name="Lindestad O."/>
        </authorList>
    </citation>
    <scope>NUCLEOTIDE SEQUENCE</scope>
</reference>
<sequence>MSYGILLWGNAADIDSIFVLQKRAVRAIYKMGPRESLRDKFKEVKTMTVHNSAKIADREDGRGVAGMTTLSRLLGLPGQGWREREIDEKVWRRPMPKNGHSMGV</sequence>
<dbReference type="EMBL" id="CAKXAJ010026117">
    <property type="protein sequence ID" value="CAH2257265.1"/>
    <property type="molecule type" value="Genomic_DNA"/>
</dbReference>
<comment type="caution">
    <text evidence="1">The sequence shown here is derived from an EMBL/GenBank/DDBJ whole genome shotgun (WGS) entry which is preliminary data.</text>
</comment>
<dbReference type="OrthoDB" id="414730at2759"/>